<dbReference type="RefSeq" id="WP_304542290.1">
    <property type="nucleotide sequence ID" value="NZ_JARPTC010000010.1"/>
</dbReference>
<accession>A0AAW7ZDL5</accession>
<gene>
    <name evidence="1" type="ORF">P6N53_07940</name>
</gene>
<proteinExistence type="predicted"/>
<evidence type="ECO:0000313" key="2">
    <source>
        <dbReference type="Proteomes" id="UP001172911"/>
    </source>
</evidence>
<organism evidence="1 2">
    <name type="scientific">Desulforamulus aquiferis</name>
    <dbReference type="NCBI Taxonomy" id="1397668"/>
    <lineage>
        <taxon>Bacteria</taxon>
        <taxon>Bacillati</taxon>
        <taxon>Bacillota</taxon>
        <taxon>Clostridia</taxon>
        <taxon>Eubacteriales</taxon>
        <taxon>Peptococcaceae</taxon>
        <taxon>Desulforamulus</taxon>
    </lineage>
</organism>
<dbReference type="EMBL" id="JARPTC010000010">
    <property type="protein sequence ID" value="MDO7787146.1"/>
    <property type="molecule type" value="Genomic_DNA"/>
</dbReference>
<protein>
    <submittedName>
        <fullName evidence="1">Uncharacterized protein</fullName>
    </submittedName>
</protein>
<evidence type="ECO:0000313" key="1">
    <source>
        <dbReference type="EMBL" id="MDO7787146.1"/>
    </source>
</evidence>
<keyword evidence="2" id="KW-1185">Reference proteome</keyword>
<comment type="caution">
    <text evidence="1">The sequence shown here is derived from an EMBL/GenBank/DDBJ whole genome shotgun (WGS) entry which is preliminary data.</text>
</comment>
<dbReference type="Proteomes" id="UP001172911">
    <property type="component" value="Unassembled WGS sequence"/>
</dbReference>
<dbReference type="AlphaFoldDB" id="A0AAW7ZDL5"/>
<reference evidence="1" key="1">
    <citation type="journal article" date="2023" name="J. Hazard. Mater.">
        <title>Anaerobic biodegradation of pyrene and benzo[a]pyrene by a new sulfate-reducing Desulforamulus aquiferis strain DSA.</title>
        <authorList>
            <person name="Zhang Z."/>
            <person name="Sun J."/>
            <person name="Gong X."/>
            <person name="Wang C."/>
            <person name="Wang H."/>
        </authorList>
    </citation>
    <scope>NUCLEOTIDE SEQUENCE</scope>
    <source>
        <strain evidence="1">DSA</strain>
    </source>
</reference>
<sequence>MHDHRLYKKVCNLLNDYNVIQARIRNIDLDLARMPKEDTPEEAIEGMYYSRVQDGGPPASGGVSDRTSTVAQKWIEEFIEVNSALHKHRRTLEVERKQLSSIISKIDNAMGCLESMQREIVEMFYFKKMSWPKITIELHKKYGVYYSERHCKRIRTEAVVYMVKAIFGVKVRETA</sequence>
<name>A0AAW7ZDL5_9FIRM</name>
<reference evidence="1" key="2">
    <citation type="submission" date="2023-03" db="EMBL/GenBank/DDBJ databases">
        <authorList>
            <person name="Zhang Z."/>
        </authorList>
    </citation>
    <scope>NUCLEOTIDE SEQUENCE</scope>
    <source>
        <strain evidence="1">DSA</strain>
    </source>
</reference>